<keyword evidence="1" id="KW-0472">Membrane</keyword>
<organism evidence="2 3">
    <name type="scientific">Candidatus Paralactobacillus gallistercoris</name>
    <dbReference type="NCBI Taxonomy" id="2838724"/>
    <lineage>
        <taxon>Bacteria</taxon>
        <taxon>Bacillati</taxon>
        <taxon>Bacillota</taxon>
        <taxon>Bacilli</taxon>
        <taxon>Lactobacillales</taxon>
        <taxon>Lactobacillaceae</taxon>
        <taxon>Lactobacillus</taxon>
    </lineage>
</organism>
<name>A0A948TJJ7_9LACO</name>
<protein>
    <recommendedName>
        <fullName evidence="4">PepSY domain-containing protein</fullName>
    </recommendedName>
</protein>
<feature type="transmembrane region" description="Helical" evidence="1">
    <location>
        <begin position="6"/>
        <end position="27"/>
    </location>
</feature>
<proteinExistence type="predicted"/>
<dbReference type="AlphaFoldDB" id="A0A948TJJ7"/>
<reference evidence="2" key="1">
    <citation type="journal article" date="2021" name="PeerJ">
        <title>Extensive microbial diversity within the chicken gut microbiome revealed by metagenomics and culture.</title>
        <authorList>
            <person name="Gilroy R."/>
            <person name="Ravi A."/>
            <person name="Getino M."/>
            <person name="Pursley I."/>
            <person name="Horton D.L."/>
            <person name="Alikhan N.F."/>
            <person name="Baker D."/>
            <person name="Gharbi K."/>
            <person name="Hall N."/>
            <person name="Watson M."/>
            <person name="Adriaenssens E.M."/>
            <person name="Foster-Nyarko E."/>
            <person name="Jarju S."/>
            <person name="Secka A."/>
            <person name="Antonio M."/>
            <person name="Oren A."/>
            <person name="Chaudhuri R.R."/>
            <person name="La Ragione R."/>
            <person name="Hildebrand F."/>
            <person name="Pallen M.J."/>
        </authorList>
    </citation>
    <scope>NUCLEOTIDE SEQUENCE</scope>
    <source>
        <strain evidence="2">F6-6636</strain>
    </source>
</reference>
<evidence type="ECO:0000256" key="1">
    <source>
        <dbReference type="SAM" id="Phobius"/>
    </source>
</evidence>
<gene>
    <name evidence="2" type="ORF">H9901_03700</name>
</gene>
<dbReference type="EMBL" id="JAHLFS010000048">
    <property type="protein sequence ID" value="MBU3851784.1"/>
    <property type="molecule type" value="Genomic_DNA"/>
</dbReference>
<accession>A0A948TJJ7</accession>
<keyword evidence="1" id="KW-1133">Transmembrane helix</keyword>
<evidence type="ECO:0000313" key="3">
    <source>
        <dbReference type="Proteomes" id="UP000777303"/>
    </source>
</evidence>
<comment type="caution">
    <text evidence="2">The sequence shown here is derived from an EMBL/GenBank/DDBJ whole genome shotgun (WGS) entry which is preliminary data.</text>
</comment>
<sequence length="118" mass="13096">MKKSKIGIFALGAILGGISGCILRTLYYQHRAKHTDMILEQVKKEFAKKGNVTGSWIEMKPVVYATGDKNFKVNYGGINRCEKGHIVQYEFIADAMSGMLIDIYPVAGQPALKDDDLL</sequence>
<dbReference type="PROSITE" id="PS51257">
    <property type="entry name" value="PROKAR_LIPOPROTEIN"/>
    <property type="match status" value="1"/>
</dbReference>
<dbReference type="Proteomes" id="UP000777303">
    <property type="component" value="Unassembled WGS sequence"/>
</dbReference>
<evidence type="ECO:0000313" key="2">
    <source>
        <dbReference type="EMBL" id="MBU3851784.1"/>
    </source>
</evidence>
<reference evidence="2" key="2">
    <citation type="submission" date="2021-04" db="EMBL/GenBank/DDBJ databases">
        <authorList>
            <person name="Gilroy R."/>
        </authorList>
    </citation>
    <scope>NUCLEOTIDE SEQUENCE</scope>
    <source>
        <strain evidence="2">F6-6636</strain>
    </source>
</reference>
<evidence type="ECO:0008006" key="4">
    <source>
        <dbReference type="Google" id="ProtNLM"/>
    </source>
</evidence>
<keyword evidence="1" id="KW-0812">Transmembrane</keyword>